<dbReference type="PIRSF" id="PIRSF001235">
    <property type="entry name" value="Amidase_carbamoylase"/>
    <property type="match status" value="1"/>
</dbReference>
<protein>
    <submittedName>
        <fullName evidence="4">Amidase</fullName>
    </submittedName>
</protein>
<dbReference type="Proteomes" id="UP000334380">
    <property type="component" value="Unassembled WGS sequence"/>
</dbReference>
<feature type="binding site" evidence="3">
    <location>
        <position position="127"/>
    </location>
    <ligand>
        <name>Zn(2+)</name>
        <dbReference type="ChEBI" id="CHEBI:29105"/>
        <label>2</label>
    </ligand>
</feature>
<dbReference type="PANTHER" id="PTHR32494:SF5">
    <property type="entry name" value="ALLANTOATE AMIDOHYDROLASE"/>
    <property type="match status" value="1"/>
</dbReference>
<keyword evidence="3" id="KW-0479">Metal-binding</keyword>
<organism evidence="4 5">
    <name type="scientific">Pandoraea terrigena</name>
    <dbReference type="NCBI Taxonomy" id="2508292"/>
    <lineage>
        <taxon>Bacteria</taxon>
        <taxon>Pseudomonadati</taxon>
        <taxon>Pseudomonadota</taxon>
        <taxon>Betaproteobacteria</taxon>
        <taxon>Burkholderiales</taxon>
        <taxon>Burkholderiaceae</taxon>
        <taxon>Pandoraea</taxon>
    </lineage>
</organism>
<dbReference type="Gene3D" id="3.40.630.10">
    <property type="entry name" value="Zn peptidases"/>
    <property type="match status" value="1"/>
</dbReference>
<gene>
    <name evidence="4" type="ORF">PTE31013_01896</name>
</gene>
<keyword evidence="5" id="KW-1185">Reference proteome</keyword>
<dbReference type="AlphaFoldDB" id="A0A5E4UAV0"/>
<evidence type="ECO:0000256" key="3">
    <source>
        <dbReference type="PIRSR" id="PIRSR001235-1"/>
    </source>
</evidence>
<dbReference type="InterPro" id="IPR036264">
    <property type="entry name" value="Bact_exopeptidase_dim_dom"/>
</dbReference>
<accession>A0A5E4UAV0</accession>
<feature type="binding site" evidence="3">
    <location>
        <position position="92"/>
    </location>
    <ligand>
        <name>Zn(2+)</name>
        <dbReference type="ChEBI" id="CHEBI:29105"/>
        <label>1</label>
    </ligand>
</feature>
<evidence type="ECO:0000313" key="5">
    <source>
        <dbReference type="Proteomes" id="UP000334380"/>
    </source>
</evidence>
<dbReference type="PANTHER" id="PTHR32494">
    <property type="entry name" value="ALLANTOATE DEIMINASE-RELATED"/>
    <property type="match status" value="1"/>
</dbReference>
<dbReference type="Pfam" id="PF01546">
    <property type="entry name" value="Peptidase_M20"/>
    <property type="match status" value="1"/>
</dbReference>
<feature type="binding site" evidence="3">
    <location>
        <position position="392"/>
    </location>
    <ligand>
        <name>Zn(2+)</name>
        <dbReference type="ChEBI" id="CHEBI:29105"/>
        <label>2</label>
    </ligand>
</feature>
<name>A0A5E4UAV0_9BURK</name>
<proteinExistence type="inferred from homology"/>
<comment type="cofactor">
    <cofactor evidence="3">
        <name>Zn(2+)</name>
        <dbReference type="ChEBI" id="CHEBI:29105"/>
    </cofactor>
    <text evidence="3">Binds 2 Zn(2+) ions per subunit.</text>
</comment>
<comment type="similarity">
    <text evidence="1">Belongs to the peptidase M20 family.</text>
</comment>
<dbReference type="EMBL" id="CABPRU010000003">
    <property type="protein sequence ID" value="VVD96158.1"/>
    <property type="molecule type" value="Genomic_DNA"/>
</dbReference>
<keyword evidence="3" id="KW-0862">Zinc</keyword>
<keyword evidence="2" id="KW-0378">Hydrolase</keyword>
<feature type="binding site" evidence="3">
    <location>
        <position position="92"/>
    </location>
    <ligand>
        <name>Zn(2+)</name>
        <dbReference type="ChEBI" id="CHEBI:29105"/>
        <label>2</label>
    </ligand>
</feature>
<feature type="binding site" evidence="3">
    <location>
        <position position="194"/>
    </location>
    <ligand>
        <name>Zn(2+)</name>
        <dbReference type="ChEBI" id="CHEBI:29105"/>
        <label>1</label>
    </ligand>
</feature>
<reference evidence="4 5" key="1">
    <citation type="submission" date="2019-08" db="EMBL/GenBank/DDBJ databases">
        <authorList>
            <person name="Peeters C."/>
        </authorList>
    </citation>
    <scope>NUCLEOTIDE SEQUENCE [LARGE SCALE GENOMIC DNA]</scope>
    <source>
        <strain evidence="4 5">LMG 31013</strain>
    </source>
</reference>
<dbReference type="SUPFAM" id="SSF55031">
    <property type="entry name" value="Bacterial exopeptidase dimerisation domain"/>
    <property type="match status" value="1"/>
</dbReference>
<dbReference type="Gene3D" id="3.30.70.360">
    <property type="match status" value="1"/>
</dbReference>
<sequence>MELNALAPLAEQLFTDLRRLGDDGVGITRDSYGEGENAAAAYLAQWAGHQGLAVSRDRAANLVFTLPDDTGDAPATWIGSHLDSVPQGGNYDGLAGIVGGLLCLVEQQRSQRRTSTPVRVLALRGEESAWFGRAYMGSSALFGKLNDADLAMPHRTHGRTLAACMAEAGADIDAIRDGATLFDASRAKAWLELHIEQGPVMIARDLPVAIVPGIRGNVRHNRVSCVGEAGHSGAVPRWLRHDAMFAVADLITRLDEHWSALLARGIDLVVTTGIVGTDPAEHAISRIPGKVDFSLEVRSQSADTLDVFYELMRTECRAIERDRGVQFVFDRRLASPPAIMDAQVSSWLVDACRTLDLAQERVPSGAGHDAAIFANAGIPSGMVFVRNANGSHNPHESMDLDDFMRGVQVLDAVTHRL</sequence>
<dbReference type="InterPro" id="IPR010158">
    <property type="entry name" value="Amidase_Cbmase"/>
</dbReference>
<evidence type="ECO:0000313" key="4">
    <source>
        <dbReference type="EMBL" id="VVD96158.1"/>
    </source>
</evidence>
<dbReference type="NCBIfam" id="TIGR01879">
    <property type="entry name" value="hydantase"/>
    <property type="match status" value="1"/>
</dbReference>
<feature type="binding site" evidence="3">
    <location>
        <position position="81"/>
    </location>
    <ligand>
        <name>Zn(2+)</name>
        <dbReference type="ChEBI" id="CHEBI:29105"/>
        <label>1</label>
    </ligand>
</feature>
<dbReference type="SUPFAM" id="SSF53187">
    <property type="entry name" value="Zn-dependent exopeptidases"/>
    <property type="match status" value="1"/>
</dbReference>
<dbReference type="GO" id="GO:0016813">
    <property type="term" value="F:hydrolase activity, acting on carbon-nitrogen (but not peptide) bonds, in linear amidines"/>
    <property type="evidence" value="ECO:0007669"/>
    <property type="project" value="InterPro"/>
</dbReference>
<evidence type="ECO:0000256" key="2">
    <source>
        <dbReference type="ARBA" id="ARBA00022801"/>
    </source>
</evidence>
<dbReference type="RefSeq" id="WP_150612544.1">
    <property type="nucleotide sequence ID" value="NZ_CABPRU010000003.1"/>
</dbReference>
<dbReference type="OrthoDB" id="9808195at2"/>
<dbReference type="InterPro" id="IPR002933">
    <property type="entry name" value="Peptidase_M20"/>
</dbReference>
<evidence type="ECO:0000256" key="1">
    <source>
        <dbReference type="ARBA" id="ARBA00006153"/>
    </source>
</evidence>
<dbReference type="GO" id="GO:0046872">
    <property type="term" value="F:metal ion binding"/>
    <property type="evidence" value="ECO:0007669"/>
    <property type="project" value="UniProtKB-KW"/>
</dbReference>